<dbReference type="Gene3D" id="2.80.10.50">
    <property type="match status" value="2"/>
</dbReference>
<evidence type="ECO:0000256" key="3">
    <source>
        <dbReference type="ARBA" id="ARBA00023295"/>
    </source>
</evidence>
<dbReference type="Pfam" id="PF00652">
    <property type="entry name" value="Ricin_B_lectin"/>
    <property type="match status" value="2"/>
</dbReference>
<dbReference type="PANTHER" id="PTHR31297:SF34">
    <property type="entry name" value="GLUCAN 1,3-BETA-GLUCOSIDASE 2"/>
    <property type="match status" value="1"/>
</dbReference>
<dbReference type="GO" id="GO:0005576">
    <property type="term" value="C:extracellular region"/>
    <property type="evidence" value="ECO:0007669"/>
    <property type="project" value="TreeGrafter"/>
</dbReference>
<reference evidence="9 10" key="1">
    <citation type="submission" date="2019-07" db="EMBL/GenBank/DDBJ databases">
        <title>Genomics analysis of Aphanomyces spp. identifies a new class of oomycete effector associated with host adaptation.</title>
        <authorList>
            <person name="Gaulin E."/>
        </authorList>
    </citation>
    <scope>NUCLEOTIDE SEQUENCE [LARGE SCALE GENOMIC DNA]</scope>
    <source>
        <strain evidence="9 10">ATCC 201684</strain>
    </source>
</reference>
<feature type="signal peptide" evidence="7">
    <location>
        <begin position="1"/>
        <end position="19"/>
    </location>
</feature>
<comment type="caution">
    <text evidence="9">The sequence shown here is derived from an EMBL/GenBank/DDBJ whole genome shotgun (WGS) entry which is preliminary data.</text>
</comment>
<name>A0A6G0WZK6_9STRA</name>
<dbReference type="EC" id="3.2.1.58" evidence="6"/>
<feature type="domain" description="Ricin B lectin" evidence="8">
    <location>
        <begin position="441"/>
        <end position="605"/>
    </location>
</feature>
<dbReference type="Gene3D" id="3.20.20.80">
    <property type="entry name" value="Glycosidases"/>
    <property type="match status" value="1"/>
</dbReference>
<accession>A0A6G0WZK6</accession>
<dbReference type="GO" id="GO:0004338">
    <property type="term" value="F:glucan exo-1,3-beta-glucosidase activity"/>
    <property type="evidence" value="ECO:0007669"/>
    <property type="project" value="UniProtKB-EC"/>
</dbReference>
<dbReference type="EMBL" id="VJMJ01000127">
    <property type="protein sequence ID" value="KAF0732955.1"/>
    <property type="molecule type" value="Genomic_DNA"/>
</dbReference>
<evidence type="ECO:0000256" key="5">
    <source>
        <dbReference type="ARBA" id="ARBA00036824"/>
    </source>
</evidence>
<keyword evidence="3" id="KW-0326">Glycosidase</keyword>
<dbReference type="InterPro" id="IPR000772">
    <property type="entry name" value="Ricin_B_lectin"/>
</dbReference>
<gene>
    <name evidence="9" type="ORF">Ae201684_010063</name>
</gene>
<keyword evidence="4" id="KW-0961">Cell wall biogenesis/degradation</keyword>
<evidence type="ECO:0000256" key="1">
    <source>
        <dbReference type="ARBA" id="ARBA00022801"/>
    </source>
</evidence>
<evidence type="ECO:0000313" key="9">
    <source>
        <dbReference type="EMBL" id="KAF0732955.1"/>
    </source>
</evidence>
<keyword evidence="10" id="KW-1185">Reference proteome</keyword>
<dbReference type="GO" id="GO:0009251">
    <property type="term" value="P:glucan catabolic process"/>
    <property type="evidence" value="ECO:0007669"/>
    <property type="project" value="TreeGrafter"/>
</dbReference>
<dbReference type="InterPro" id="IPR035992">
    <property type="entry name" value="Ricin_B-like_lectins"/>
</dbReference>
<dbReference type="AlphaFoldDB" id="A0A6G0WZK6"/>
<dbReference type="InterPro" id="IPR017853">
    <property type="entry name" value="GH"/>
</dbReference>
<dbReference type="SUPFAM" id="SSF50370">
    <property type="entry name" value="Ricin B-like lectins"/>
    <property type="match status" value="2"/>
</dbReference>
<organism evidence="9 10">
    <name type="scientific">Aphanomyces euteiches</name>
    <dbReference type="NCBI Taxonomy" id="100861"/>
    <lineage>
        <taxon>Eukaryota</taxon>
        <taxon>Sar</taxon>
        <taxon>Stramenopiles</taxon>
        <taxon>Oomycota</taxon>
        <taxon>Saprolegniomycetes</taxon>
        <taxon>Saprolegniales</taxon>
        <taxon>Verrucalvaceae</taxon>
        <taxon>Aphanomyces</taxon>
    </lineage>
</organism>
<dbReference type="InterPro" id="IPR050386">
    <property type="entry name" value="Glycosyl_hydrolase_5"/>
</dbReference>
<dbReference type="GO" id="GO:0071555">
    <property type="term" value="P:cell wall organization"/>
    <property type="evidence" value="ECO:0007669"/>
    <property type="project" value="UniProtKB-KW"/>
</dbReference>
<evidence type="ECO:0000256" key="4">
    <source>
        <dbReference type="ARBA" id="ARBA00023316"/>
    </source>
</evidence>
<dbReference type="CDD" id="cd00161">
    <property type="entry name" value="beta-trefoil_Ricin-like"/>
    <property type="match status" value="1"/>
</dbReference>
<protein>
    <recommendedName>
        <fullName evidence="6">glucan 1,3-beta-glucosidase</fullName>
        <ecNumber evidence="6">3.2.1.58</ecNumber>
    </recommendedName>
</protein>
<dbReference type="PROSITE" id="PS50231">
    <property type="entry name" value="RICIN_B_LECTIN"/>
    <property type="match status" value="1"/>
</dbReference>
<evidence type="ECO:0000256" key="7">
    <source>
        <dbReference type="SAM" id="SignalP"/>
    </source>
</evidence>
<feature type="chain" id="PRO_5026270398" description="glucan 1,3-beta-glucosidase" evidence="7">
    <location>
        <begin position="20"/>
        <end position="659"/>
    </location>
</feature>
<dbReference type="VEuPathDB" id="FungiDB:AeMF1_021723"/>
<evidence type="ECO:0000256" key="6">
    <source>
        <dbReference type="ARBA" id="ARBA00038929"/>
    </source>
</evidence>
<dbReference type="Proteomes" id="UP000481153">
    <property type="component" value="Unassembled WGS sequence"/>
</dbReference>
<dbReference type="GO" id="GO:0009986">
    <property type="term" value="C:cell surface"/>
    <property type="evidence" value="ECO:0007669"/>
    <property type="project" value="TreeGrafter"/>
</dbReference>
<proteinExistence type="predicted"/>
<keyword evidence="1" id="KW-0378">Hydrolase</keyword>
<comment type="catalytic activity">
    <reaction evidence="5">
        <text>Successive hydrolysis of beta-D-glucose units from the non-reducing ends of (1-&gt;3)-beta-D-glucans, releasing alpha-glucose.</text>
        <dbReference type="EC" id="3.2.1.58"/>
    </reaction>
</comment>
<dbReference type="PANTHER" id="PTHR31297">
    <property type="entry name" value="GLUCAN ENDO-1,6-BETA-GLUCOSIDASE B"/>
    <property type="match status" value="1"/>
</dbReference>
<keyword evidence="7" id="KW-0732">Signal</keyword>
<evidence type="ECO:0000313" key="10">
    <source>
        <dbReference type="Proteomes" id="UP000481153"/>
    </source>
</evidence>
<keyword evidence="2" id="KW-0325">Glycoprotein</keyword>
<dbReference type="SMART" id="SM00458">
    <property type="entry name" value="RICIN"/>
    <property type="match status" value="1"/>
</dbReference>
<evidence type="ECO:0000259" key="8">
    <source>
        <dbReference type="SMART" id="SM00458"/>
    </source>
</evidence>
<sequence length="659" mass="73664">MQLTFLGFVSAIAAGLAHASSSTSTHVQYAIRSGQVKSIGVNIGGWLVAENWMTWDSPLWNNVSSTALGEYQAMQALGRTQGQVQFKNHWDTWITELDIKLIAAAGFNMVRVPVGYWIISCSNYQQNVAKQCNGYAQGGLPYLDKLIREWGLKYNVAVLISVHGAPGSQNGADHSGSIDGGSHWSSSYDYIQATRTFVKVLAARYKSDDAFLGIGLLNEPGGTTSQSTMEQYYYDVYYDVRTVVGSDCILVTMPLLWNQNRGSGPAMEYFASYMKNVWHEWHPYLIWGHEGESEADLLVSAAAWKQQMQGWQGHPLFLGEWSFVTAGANNFQTDASANTLYNALFDMVDCAQGGWALWSWHIAGNNPWNRWNVKGMTGAYDHTNNFGWNDLPNASEPISIARTTTTQRLDFAINWVNKFLVKNDAYISVFGVTDVERWVYYPTTSQFRSDRTTQCLDGYLDNGAFGAHQWYCDPYNDNQKWKLVNHTLFHPKYNRCLGIYENGTTTLVVCDPTDPAQFYTTTGVSRIVAPDGTYLVATGVCSTSSLSTVKESSDTSDEWLLQLNTSMIVNTLTGECLDAFQPQDGGVVHTWTCDATNRNQKWIYDATTSQLRHFTHESFCLDFSYSPPALKKCSAIDDTNLSSQKIQLQWVSYPALPSL</sequence>
<dbReference type="SUPFAM" id="SSF51445">
    <property type="entry name" value="(Trans)glycosidases"/>
    <property type="match status" value="1"/>
</dbReference>
<evidence type="ECO:0000256" key="2">
    <source>
        <dbReference type="ARBA" id="ARBA00023180"/>
    </source>
</evidence>